<accession>A0AAD4XPL8</accession>
<dbReference type="AlphaFoldDB" id="A0AAD4XPL8"/>
<organism evidence="1 2">
    <name type="scientific">Papaver atlanticum</name>
    <dbReference type="NCBI Taxonomy" id="357466"/>
    <lineage>
        <taxon>Eukaryota</taxon>
        <taxon>Viridiplantae</taxon>
        <taxon>Streptophyta</taxon>
        <taxon>Embryophyta</taxon>
        <taxon>Tracheophyta</taxon>
        <taxon>Spermatophyta</taxon>
        <taxon>Magnoliopsida</taxon>
        <taxon>Ranunculales</taxon>
        <taxon>Papaveraceae</taxon>
        <taxon>Papaveroideae</taxon>
        <taxon>Papaver</taxon>
    </lineage>
</organism>
<evidence type="ECO:0000313" key="1">
    <source>
        <dbReference type="EMBL" id="KAI3935009.1"/>
    </source>
</evidence>
<evidence type="ECO:0000313" key="2">
    <source>
        <dbReference type="Proteomes" id="UP001202328"/>
    </source>
</evidence>
<protein>
    <submittedName>
        <fullName evidence="1">Uncharacterized protein</fullName>
    </submittedName>
</protein>
<gene>
    <name evidence="1" type="ORF">MKW98_009928</name>
</gene>
<dbReference type="EMBL" id="JAJJMB010006318">
    <property type="protein sequence ID" value="KAI3935009.1"/>
    <property type="molecule type" value="Genomic_DNA"/>
</dbReference>
<feature type="non-terminal residue" evidence="1">
    <location>
        <position position="1"/>
    </location>
</feature>
<sequence>IKLLRFFSICTTKIVKLFLHLYSKTGAYKHVSELRRKKQSDVMRLDVWVTRPRSLGAYLVVSTYKSRDKENESG</sequence>
<comment type="caution">
    <text evidence="1">The sequence shown here is derived from an EMBL/GenBank/DDBJ whole genome shotgun (WGS) entry which is preliminary data.</text>
</comment>
<keyword evidence="2" id="KW-1185">Reference proteome</keyword>
<name>A0AAD4XPL8_9MAGN</name>
<reference evidence="1" key="1">
    <citation type="submission" date="2022-04" db="EMBL/GenBank/DDBJ databases">
        <title>A functionally conserved STORR gene fusion in Papaver species that diverged 16.8 million years ago.</title>
        <authorList>
            <person name="Catania T."/>
        </authorList>
    </citation>
    <scope>NUCLEOTIDE SEQUENCE</scope>
    <source>
        <strain evidence="1">S-188037</strain>
    </source>
</reference>
<dbReference type="Proteomes" id="UP001202328">
    <property type="component" value="Unassembled WGS sequence"/>
</dbReference>
<proteinExistence type="predicted"/>